<dbReference type="PRINTS" id="PR00110">
    <property type="entry name" value="ALPHAAMYLASE"/>
</dbReference>
<evidence type="ECO:0000256" key="4">
    <source>
        <dbReference type="ARBA" id="ARBA00012595"/>
    </source>
</evidence>
<protein>
    <recommendedName>
        <fullName evidence="5 12">Alpha-amylase</fullName>
        <ecNumber evidence="4 12">3.2.1.1</ecNumber>
    </recommendedName>
</protein>
<dbReference type="AlphaFoldDB" id="F2JH53"/>
<accession>F2JH53</accession>
<keyword evidence="10 12" id="KW-0326">Glycosidase</keyword>
<evidence type="ECO:0000259" key="14">
    <source>
        <dbReference type="SMART" id="SM00632"/>
    </source>
</evidence>
<dbReference type="SMART" id="SM00642">
    <property type="entry name" value="Aamy"/>
    <property type="match status" value="1"/>
</dbReference>
<dbReference type="Pfam" id="PF16738">
    <property type="entry name" value="CBM26"/>
    <property type="match status" value="2"/>
</dbReference>
<dbReference type="InterPro" id="IPR013783">
    <property type="entry name" value="Ig-like_fold"/>
</dbReference>
<reference evidence="17 18" key="1">
    <citation type="journal article" date="2011" name="J. Bacteriol.">
        <title>Complete genome sequence of the cellulose-degrading bacterium Cellulosilyticum lentocellum.</title>
        <authorList>
            <consortium name="US DOE Joint Genome Institute"/>
            <person name="Miller D.A."/>
            <person name="Suen G."/>
            <person name="Bruce D."/>
            <person name="Copeland A."/>
            <person name="Cheng J.F."/>
            <person name="Detter C."/>
            <person name="Goodwin L.A."/>
            <person name="Han C.S."/>
            <person name="Hauser L.J."/>
            <person name="Land M.L."/>
            <person name="Lapidus A."/>
            <person name="Lucas S."/>
            <person name="Meincke L."/>
            <person name="Pitluck S."/>
            <person name="Tapia R."/>
            <person name="Teshima H."/>
            <person name="Woyke T."/>
            <person name="Fox B.G."/>
            <person name="Angert E.R."/>
            <person name="Currie C.R."/>
        </authorList>
    </citation>
    <scope>NUCLEOTIDE SEQUENCE [LARGE SCALE GENOMIC DNA]</scope>
    <source>
        <strain evidence="18">ATCC 49066 / DSM 5427 / NCIMB 11756 / RHM5</strain>
    </source>
</reference>
<comment type="similarity">
    <text evidence="3 11">Belongs to the glycosyl hydrolase 13 family.</text>
</comment>
<dbReference type="EC" id="3.2.1.1" evidence="4 12"/>
<feature type="domain" description="Carbohydrate binding module family 25" evidence="16">
    <location>
        <begin position="485"/>
        <end position="568"/>
    </location>
</feature>
<dbReference type="SMART" id="SM00632">
    <property type="entry name" value="Aamy_C"/>
    <property type="match status" value="1"/>
</dbReference>
<evidence type="ECO:0000256" key="5">
    <source>
        <dbReference type="ARBA" id="ARBA00017303"/>
    </source>
</evidence>
<dbReference type="SUPFAM" id="SSF51011">
    <property type="entry name" value="Glycosyl hydrolase domain"/>
    <property type="match status" value="1"/>
</dbReference>
<dbReference type="InterPro" id="IPR006046">
    <property type="entry name" value="Alpha_amylase"/>
</dbReference>
<dbReference type="InterPro" id="IPR013780">
    <property type="entry name" value="Glyco_hydro_b"/>
</dbReference>
<evidence type="ECO:0000256" key="3">
    <source>
        <dbReference type="ARBA" id="ARBA00008061"/>
    </source>
</evidence>
<dbReference type="SUPFAM" id="SSF51445">
    <property type="entry name" value="(Trans)glycosidases"/>
    <property type="match status" value="1"/>
</dbReference>
<dbReference type="eggNOG" id="COG0366">
    <property type="taxonomic scope" value="Bacteria"/>
</dbReference>
<dbReference type="Pfam" id="PF00128">
    <property type="entry name" value="Alpha-amylase"/>
    <property type="match status" value="1"/>
</dbReference>
<evidence type="ECO:0000256" key="1">
    <source>
        <dbReference type="ARBA" id="ARBA00000548"/>
    </source>
</evidence>
<comment type="catalytic activity">
    <reaction evidence="1 12">
        <text>Endohydrolysis of (1-&gt;4)-alpha-D-glucosidic linkages in polysaccharides containing three or more (1-&gt;4)-alpha-linked D-glucose units.</text>
        <dbReference type="EC" id="3.2.1.1"/>
    </reaction>
</comment>
<dbReference type="InterPro" id="IPR005085">
    <property type="entry name" value="CBM25"/>
</dbReference>
<name>F2JH53_CELLD</name>
<keyword evidence="18" id="KW-1185">Reference proteome</keyword>
<dbReference type="InterPro" id="IPR017853">
    <property type="entry name" value="GH"/>
</dbReference>
<dbReference type="EMBL" id="CP002582">
    <property type="protein sequence ID" value="ADZ81868.1"/>
    <property type="molecule type" value="Genomic_DNA"/>
</dbReference>
<evidence type="ECO:0000259" key="15">
    <source>
        <dbReference type="SMART" id="SM00642"/>
    </source>
</evidence>
<dbReference type="Pfam" id="PF16760">
    <property type="entry name" value="CBM53"/>
    <property type="match status" value="1"/>
</dbReference>
<dbReference type="HOGENOM" id="CLU_013336_4_1_9"/>
<dbReference type="InterPro" id="IPR031319">
    <property type="entry name" value="A-amylase_C"/>
</dbReference>
<evidence type="ECO:0000256" key="6">
    <source>
        <dbReference type="ARBA" id="ARBA00022723"/>
    </source>
</evidence>
<feature type="domain" description="Alpha-amylase C-terminal" evidence="14">
    <location>
        <begin position="391"/>
        <end position="465"/>
    </location>
</feature>
<dbReference type="PANTHER" id="PTHR43447">
    <property type="entry name" value="ALPHA-AMYLASE"/>
    <property type="match status" value="1"/>
</dbReference>
<comment type="cofactor">
    <cofactor evidence="2">
        <name>Ca(2+)</name>
        <dbReference type="ChEBI" id="CHEBI:29108"/>
    </cofactor>
</comment>
<feature type="domain" description="Glycosyl hydrolase family 13 catalytic" evidence="15">
    <location>
        <begin position="51"/>
        <end position="391"/>
    </location>
</feature>
<dbReference type="GO" id="GO:0005975">
    <property type="term" value="P:carbohydrate metabolic process"/>
    <property type="evidence" value="ECO:0007669"/>
    <property type="project" value="InterPro"/>
</dbReference>
<evidence type="ECO:0000256" key="13">
    <source>
        <dbReference type="SAM" id="SignalP"/>
    </source>
</evidence>
<proteinExistence type="inferred from homology"/>
<evidence type="ECO:0000313" key="17">
    <source>
        <dbReference type="EMBL" id="ADZ81868.1"/>
    </source>
</evidence>
<dbReference type="Gene3D" id="2.60.40.10">
    <property type="entry name" value="Immunoglobulins"/>
    <property type="match status" value="3"/>
</dbReference>
<dbReference type="GO" id="GO:2001070">
    <property type="term" value="F:starch binding"/>
    <property type="evidence" value="ECO:0007669"/>
    <property type="project" value="InterPro"/>
</dbReference>
<dbReference type="Proteomes" id="UP000008467">
    <property type="component" value="Chromosome"/>
</dbReference>
<evidence type="ECO:0000256" key="7">
    <source>
        <dbReference type="ARBA" id="ARBA00022801"/>
    </source>
</evidence>
<evidence type="ECO:0000256" key="10">
    <source>
        <dbReference type="ARBA" id="ARBA00023295"/>
    </source>
</evidence>
<dbReference type="InterPro" id="IPR031965">
    <property type="entry name" value="CBM26"/>
</dbReference>
<keyword evidence="6" id="KW-0479">Metal-binding</keyword>
<dbReference type="Gene3D" id="2.60.40.1180">
    <property type="entry name" value="Golgi alpha-mannosidase II"/>
    <property type="match status" value="1"/>
</dbReference>
<evidence type="ECO:0000313" key="18">
    <source>
        <dbReference type="Proteomes" id="UP000008467"/>
    </source>
</evidence>
<evidence type="ECO:0000256" key="9">
    <source>
        <dbReference type="ARBA" id="ARBA00023277"/>
    </source>
</evidence>
<organism evidence="17 18">
    <name type="scientific">Cellulosilyticum lentocellum (strain ATCC 49066 / DSM 5427 / NCIMB 11756 / RHM5)</name>
    <name type="common">Clostridium lentocellum</name>
    <dbReference type="NCBI Taxonomy" id="642492"/>
    <lineage>
        <taxon>Bacteria</taxon>
        <taxon>Bacillati</taxon>
        <taxon>Bacillota</taxon>
        <taxon>Clostridia</taxon>
        <taxon>Lachnospirales</taxon>
        <taxon>Cellulosilyticaceae</taxon>
        <taxon>Cellulosilyticum</taxon>
    </lineage>
</organism>
<dbReference type="InterPro" id="IPR006047">
    <property type="entry name" value="GH13_cat_dom"/>
</dbReference>
<dbReference type="Gene3D" id="3.20.20.80">
    <property type="entry name" value="Glycosidases"/>
    <property type="match status" value="1"/>
</dbReference>
<evidence type="ECO:0000256" key="2">
    <source>
        <dbReference type="ARBA" id="ARBA00001913"/>
    </source>
</evidence>
<dbReference type="SMART" id="SM01066">
    <property type="entry name" value="CBM_25"/>
    <property type="match status" value="1"/>
</dbReference>
<dbReference type="GO" id="GO:0004556">
    <property type="term" value="F:alpha-amylase activity"/>
    <property type="evidence" value="ECO:0007669"/>
    <property type="project" value="UniProtKB-UniRule"/>
</dbReference>
<dbReference type="STRING" id="642492.Clole_0109"/>
<keyword evidence="7 12" id="KW-0378">Hydrolase</keyword>
<dbReference type="CDD" id="cd11315">
    <property type="entry name" value="AmyAc_bac1_AmyA"/>
    <property type="match status" value="1"/>
</dbReference>
<evidence type="ECO:0000256" key="8">
    <source>
        <dbReference type="ARBA" id="ARBA00022837"/>
    </source>
</evidence>
<keyword evidence="8" id="KW-0106">Calcium</keyword>
<evidence type="ECO:0000256" key="12">
    <source>
        <dbReference type="RuleBase" id="RU361134"/>
    </source>
</evidence>
<keyword evidence="13" id="KW-0732">Signal</keyword>
<evidence type="ECO:0000259" key="16">
    <source>
        <dbReference type="SMART" id="SM01066"/>
    </source>
</evidence>
<evidence type="ECO:0000256" key="11">
    <source>
        <dbReference type="RuleBase" id="RU003615"/>
    </source>
</evidence>
<dbReference type="GO" id="GO:0046872">
    <property type="term" value="F:metal ion binding"/>
    <property type="evidence" value="ECO:0007669"/>
    <property type="project" value="UniProtKB-KW"/>
</dbReference>
<dbReference type="RefSeq" id="WP_013655169.1">
    <property type="nucleotide sequence ID" value="NC_015275.1"/>
</dbReference>
<feature type="chain" id="PRO_5038848746" description="Alpha-amylase" evidence="13">
    <location>
        <begin position="29"/>
        <end position="776"/>
    </location>
</feature>
<sequence length="776" mass="85752">MKKKFFTKKLAAFLGALGIAFSVIPTTAFNEAVIYAATQTPNLNNIKTKDGIIIQMHMWSFNNIKSKLPELAAAGYKAVQVSPIQGCIRGTEWWALYQPTNQAIGNPLGSRDDFKALCSEAEKYGIDIIVDAVMNHMANNGKGREDEWSSQVVDEFKNWDYYHHVGQNSTPDYKDRYRTTQGGIGMPDLNTQHPAIQQKAINFLNDCIASGADGFRFDAVKHIETNVGEDVGKSWAGNYWTNVLGNLNNKNNLFIYGEALDEANSNADNIGGYASFMSVTDHYYGKTLRDAVRNYNLPAAQSWDINTLPTGTRVSYVENHDNYEHNESNITDEQRTFAWGILAARANVTPMYLSRRTGSIGSMGTNDWNNDQVKAVNWFHNAMIGQNEYLRYPNGNTCMQIDRGTKGIAFVNEGSGFNLNNAPTNLASGTYTDKGGSGQSYTVSGGKISGYVPSNRIIVLYDNGGIIIPPTTKAVTCNPETPVVSSQATITYDASNTVLNGASKVNIHWGYDGWKGAKTESMTSLGSNKWSFTLTVPSGATSNLDLVFNNGGSTWDNNNSTDYSITITAKVTPPIPANRVAYFDNSTFNWNNVYVYVYDESGSTVKEVAKWPGVPMNSKGNHLYEYTLTTDWTDARVIFNNGNTSAQIPDSGQKGFALTGIQIYQNNAWANYDPIEIPSTKTIVYFDNSSYNWSNVYIYVYDEKSTSSIQEVAKWPGVPMKNEGNGIYSYEITQDWANKRVIFNNGSNTQVPGSGQEGYPISISNMILQNGIWATK</sequence>
<dbReference type="KEGG" id="cle:Clole_0109"/>
<feature type="signal peptide" evidence="13">
    <location>
        <begin position="1"/>
        <end position="28"/>
    </location>
</feature>
<keyword evidence="9 12" id="KW-0119">Carbohydrate metabolism</keyword>
<gene>
    <name evidence="17" type="ordered locus">Clole_0109</name>
</gene>